<evidence type="ECO:0000256" key="1">
    <source>
        <dbReference type="SAM" id="SignalP"/>
    </source>
</evidence>
<feature type="non-terminal residue" evidence="2">
    <location>
        <position position="184"/>
    </location>
</feature>
<feature type="chain" id="PRO_5008588563" evidence="1">
    <location>
        <begin position="25"/>
        <end position="184"/>
    </location>
</feature>
<reference evidence="2" key="1">
    <citation type="submission" date="2015-11" db="EMBL/GenBank/DDBJ databases">
        <title>De novo transcriptome assembly of four potential Pierce s Disease insect vectors from Arizona vineyards.</title>
        <authorList>
            <person name="Tassone E.E."/>
        </authorList>
    </citation>
    <scope>NUCLEOTIDE SEQUENCE</scope>
</reference>
<protein>
    <submittedName>
        <fullName evidence="2">Uncharacterized protein</fullName>
    </submittedName>
</protein>
<proteinExistence type="predicted"/>
<feature type="signal peptide" evidence="1">
    <location>
        <begin position="1"/>
        <end position="24"/>
    </location>
</feature>
<keyword evidence="1" id="KW-0732">Signal</keyword>
<accession>A0A1B6MRU5</accession>
<dbReference type="EMBL" id="GEBQ01001372">
    <property type="protein sequence ID" value="JAT38605.1"/>
    <property type="molecule type" value="Transcribed_RNA"/>
</dbReference>
<evidence type="ECO:0000313" key="2">
    <source>
        <dbReference type="EMBL" id="JAT38605.1"/>
    </source>
</evidence>
<name>A0A1B6MRU5_9HEMI</name>
<sequence>MSVMTMGPAASLVALAMLCLHCDGSGSNNSVSMYMSVETAGVCPDVCEENWGDDSVWERCQGRMFTIMDGSAVMEATKQWNYRCMEEGHNRERVMFTELRLFKQLKKIHRWENVILCEGKLEQRITINMCEKICVTSYGREVKVEIFCVFPLVIFNYRYELHRRDTRGRVRLALSTHTPVTLTV</sequence>
<gene>
    <name evidence="2" type="ORF">g.19084</name>
</gene>
<organism evidence="2">
    <name type="scientific">Graphocephala atropunctata</name>
    <dbReference type="NCBI Taxonomy" id="36148"/>
    <lineage>
        <taxon>Eukaryota</taxon>
        <taxon>Metazoa</taxon>
        <taxon>Ecdysozoa</taxon>
        <taxon>Arthropoda</taxon>
        <taxon>Hexapoda</taxon>
        <taxon>Insecta</taxon>
        <taxon>Pterygota</taxon>
        <taxon>Neoptera</taxon>
        <taxon>Paraneoptera</taxon>
        <taxon>Hemiptera</taxon>
        <taxon>Auchenorrhyncha</taxon>
        <taxon>Membracoidea</taxon>
        <taxon>Cicadellidae</taxon>
        <taxon>Cicadellinae</taxon>
        <taxon>Cicadellini</taxon>
        <taxon>Graphocephala</taxon>
    </lineage>
</organism>
<dbReference type="AlphaFoldDB" id="A0A1B6MRU5"/>